<dbReference type="Proteomes" id="UP000007703">
    <property type="component" value="Unassembled WGS sequence"/>
</dbReference>
<dbReference type="AlphaFoldDB" id="C4Y8B2"/>
<dbReference type="HOGENOM" id="CLU_1669209_0_0_1"/>
<evidence type="ECO:0000256" key="1">
    <source>
        <dbReference type="SAM" id="MobiDB-lite"/>
    </source>
</evidence>
<dbReference type="KEGG" id="clu:CLUG_04440"/>
<dbReference type="VEuPathDB" id="FungiDB:CLUG_04440"/>
<feature type="compositionally biased region" description="Basic residues" evidence="1">
    <location>
        <begin position="135"/>
        <end position="145"/>
    </location>
</feature>
<protein>
    <submittedName>
        <fullName evidence="2">Uncharacterized protein</fullName>
    </submittedName>
</protein>
<accession>C4Y8B2</accession>
<reference evidence="2 3" key="1">
    <citation type="journal article" date="2009" name="Nature">
        <title>Evolution of pathogenicity and sexual reproduction in eight Candida genomes.</title>
        <authorList>
            <person name="Butler G."/>
            <person name="Rasmussen M.D."/>
            <person name="Lin M.F."/>
            <person name="Santos M.A."/>
            <person name="Sakthikumar S."/>
            <person name="Munro C.A."/>
            <person name="Rheinbay E."/>
            <person name="Grabherr M."/>
            <person name="Forche A."/>
            <person name="Reedy J.L."/>
            <person name="Agrafioti I."/>
            <person name="Arnaud M.B."/>
            <person name="Bates S."/>
            <person name="Brown A.J."/>
            <person name="Brunke S."/>
            <person name="Costanzo M.C."/>
            <person name="Fitzpatrick D.A."/>
            <person name="de Groot P.W."/>
            <person name="Harris D."/>
            <person name="Hoyer L.L."/>
            <person name="Hube B."/>
            <person name="Klis F.M."/>
            <person name="Kodira C."/>
            <person name="Lennard N."/>
            <person name="Logue M.E."/>
            <person name="Martin R."/>
            <person name="Neiman A.M."/>
            <person name="Nikolaou E."/>
            <person name="Quail M.A."/>
            <person name="Quinn J."/>
            <person name="Santos M.C."/>
            <person name="Schmitzberger F.F."/>
            <person name="Sherlock G."/>
            <person name="Shah P."/>
            <person name="Silverstein K.A."/>
            <person name="Skrzypek M.S."/>
            <person name="Soll D."/>
            <person name="Staggs R."/>
            <person name="Stansfield I."/>
            <person name="Stumpf M.P."/>
            <person name="Sudbery P.E."/>
            <person name="Srikantha T."/>
            <person name="Zeng Q."/>
            <person name="Berman J."/>
            <person name="Berriman M."/>
            <person name="Heitman J."/>
            <person name="Gow N.A."/>
            <person name="Lorenz M.C."/>
            <person name="Birren B.W."/>
            <person name="Kellis M."/>
            <person name="Cuomo C.A."/>
        </authorList>
    </citation>
    <scope>NUCLEOTIDE SEQUENCE [LARGE SCALE GENOMIC DNA]</scope>
    <source>
        <strain evidence="2 3">ATCC 42720</strain>
    </source>
</reference>
<dbReference type="EMBL" id="CH408080">
    <property type="protein sequence ID" value="EEQ40311.1"/>
    <property type="molecule type" value="Genomic_DNA"/>
</dbReference>
<proteinExistence type="predicted"/>
<sequence length="158" mass="17824">MQRTITVRGRRNRGGRWRAPNARAAPRKSLARARRRRFFARRACRRGQLHYSVDVGLGRGPPRAVACVAARHGAVRFCGAAACGCRRRRPSSPFVRLALGGRVAGRIHQSGPRQCVRPLVFTRGNAFHRRRRRVRVRCRPSRPARAHLGNSGPARRRA</sequence>
<feature type="region of interest" description="Disordered" evidence="1">
    <location>
        <begin position="135"/>
        <end position="158"/>
    </location>
</feature>
<gene>
    <name evidence="2" type="ORF">CLUG_04440</name>
</gene>
<feature type="region of interest" description="Disordered" evidence="1">
    <location>
        <begin position="1"/>
        <end position="20"/>
    </location>
</feature>
<evidence type="ECO:0000313" key="3">
    <source>
        <dbReference type="Proteomes" id="UP000007703"/>
    </source>
</evidence>
<dbReference type="InParanoid" id="C4Y8B2"/>
<name>C4Y8B2_CLAL4</name>
<organism evidence="2 3">
    <name type="scientific">Clavispora lusitaniae (strain ATCC 42720)</name>
    <name type="common">Yeast</name>
    <name type="synonym">Candida lusitaniae</name>
    <dbReference type="NCBI Taxonomy" id="306902"/>
    <lineage>
        <taxon>Eukaryota</taxon>
        <taxon>Fungi</taxon>
        <taxon>Dikarya</taxon>
        <taxon>Ascomycota</taxon>
        <taxon>Saccharomycotina</taxon>
        <taxon>Pichiomycetes</taxon>
        <taxon>Metschnikowiaceae</taxon>
        <taxon>Clavispora</taxon>
    </lineage>
</organism>
<evidence type="ECO:0000313" key="2">
    <source>
        <dbReference type="EMBL" id="EEQ40311.1"/>
    </source>
</evidence>